<protein>
    <recommendedName>
        <fullName evidence="2">Protein DPCD</fullName>
    </recommendedName>
</protein>
<dbReference type="Proteomes" id="UP000301870">
    <property type="component" value="Chromosome 25"/>
</dbReference>
<evidence type="ECO:0000313" key="3">
    <source>
        <dbReference type="Proteomes" id="UP000301870"/>
    </source>
</evidence>
<evidence type="ECO:0000256" key="2">
    <source>
        <dbReference type="ARBA" id="ARBA00020330"/>
    </source>
</evidence>
<dbReference type="Pfam" id="PF14913">
    <property type="entry name" value="DPCD"/>
    <property type="match status" value="1"/>
</dbReference>
<dbReference type="GeneID" id="111357509"/>
<dbReference type="AlphaFoldDB" id="A0A9J7ITW2"/>
<dbReference type="PRINTS" id="PR02065">
    <property type="entry name" value="PROTEINDPCD"/>
</dbReference>
<reference evidence="4" key="1">
    <citation type="submission" date="2025-08" db="UniProtKB">
        <authorList>
            <consortium name="RefSeq"/>
        </authorList>
    </citation>
    <scope>IDENTIFICATION</scope>
    <source>
        <strain evidence="4">Ishihara</strain>
        <tissue evidence="4">Whole body</tissue>
    </source>
</reference>
<keyword evidence="3" id="KW-1185">Reference proteome</keyword>
<proteinExistence type="inferred from homology"/>
<accession>A0A9J7ITW2</accession>
<comment type="similarity">
    <text evidence="1">Belongs to the DPCD family.</text>
</comment>
<organism evidence="3 4">
    <name type="scientific">Spodoptera litura</name>
    <name type="common">Asian cotton leafworm</name>
    <dbReference type="NCBI Taxonomy" id="69820"/>
    <lineage>
        <taxon>Eukaryota</taxon>
        <taxon>Metazoa</taxon>
        <taxon>Ecdysozoa</taxon>
        <taxon>Arthropoda</taxon>
        <taxon>Hexapoda</taxon>
        <taxon>Insecta</taxon>
        <taxon>Pterygota</taxon>
        <taxon>Neoptera</taxon>
        <taxon>Endopterygota</taxon>
        <taxon>Lepidoptera</taxon>
        <taxon>Glossata</taxon>
        <taxon>Ditrysia</taxon>
        <taxon>Noctuoidea</taxon>
        <taxon>Noctuidae</taxon>
        <taxon>Amphipyrinae</taxon>
        <taxon>Spodoptera</taxon>
    </lineage>
</organism>
<dbReference type="PANTHER" id="PTHR31921">
    <property type="entry name" value="PROTEIN DPCD"/>
    <property type="match status" value="1"/>
</dbReference>
<dbReference type="OrthoDB" id="10256139at2759"/>
<name>A0A9J7ITW2_SPOLT</name>
<evidence type="ECO:0000256" key="1">
    <source>
        <dbReference type="ARBA" id="ARBA00010597"/>
    </source>
</evidence>
<dbReference type="InterPro" id="IPR026224">
    <property type="entry name" value="DPCD"/>
</dbReference>
<dbReference type="PANTHER" id="PTHR31921:SF1">
    <property type="entry name" value="PROTEIN DPCD"/>
    <property type="match status" value="1"/>
</dbReference>
<sequence length="239" mass="28197">MKRSNCLIEVCEDFDCSSKRIKTSFIEGNNSSKMFRNTIWYRSLLDAEKSCLKEDKLKKIHYKFQDDKEMVEEYNVDTQVLLRRAWKVKGKLGGEGKWDVEIGDPMPDATPHIEGIGADFMESKDQPKLTRRNTRINLEWRIRNLPYPIETYSVSANNDERCIVIRTTNKKYFKRLQVPELDRLNLPIEQGNIQCSHSFNTLIIAYKKPQQLLDMDKEWYLELNRVKPIKDIPNDCKTQ</sequence>
<dbReference type="RefSeq" id="XP_022828013.1">
    <property type="nucleotide sequence ID" value="XM_022972245.1"/>
</dbReference>
<dbReference type="KEGG" id="sliu:111357509"/>
<gene>
    <name evidence="4" type="primary">LOC111357509</name>
</gene>
<evidence type="ECO:0000313" key="4">
    <source>
        <dbReference type="RefSeq" id="XP_022828013.1"/>
    </source>
</evidence>